<name>A0ABR2KC62_9EUKA</name>
<comment type="caution">
    <text evidence="1">The sequence shown here is derived from an EMBL/GenBank/DDBJ whole genome shotgun (WGS) entry which is preliminary data.</text>
</comment>
<dbReference type="EMBL" id="JAPFFF010000005">
    <property type="protein sequence ID" value="KAK8888715.1"/>
    <property type="molecule type" value="Genomic_DNA"/>
</dbReference>
<sequence>MSISIATVLQRNLYNSYRSKSDGIYEFPELNRPALNKDRYYMSKDIIPILIYLNQNNVNQKDFCELLKKKYRLRAQDLFKLIEGFQEYINNISQKDIIFIRSRQLRKSNFMEKNIVLNKIAFDYSSDFLHFVENNYIKNIKLSDKRKTCLIEDLKKIVNSVSNREKRNAFSFLSFDQELEFDDFPITFYGFEDDNNIELNIFN</sequence>
<reference evidence="1 2" key="1">
    <citation type="submission" date="2024-04" db="EMBL/GenBank/DDBJ databases">
        <title>Tritrichomonas musculus Genome.</title>
        <authorList>
            <person name="Alves-Ferreira E."/>
            <person name="Grigg M."/>
            <person name="Lorenzi H."/>
            <person name="Galac M."/>
        </authorList>
    </citation>
    <scope>NUCLEOTIDE SEQUENCE [LARGE SCALE GENOMIC DNA]</scope>
    <source>
        <strain evidence="1 2">EAF2021</strain>
    </source>
</reference>
<gene>
    <name evidence="1" type="ORF">M9Y10_033449</name>
</gene>
<organism evidence="1 2">
    <name type="scientific">Tritrichomonas musculus</name>
    <dbReference type="NCBI Taxonomy" id="1915356"/>
    <lineage>
        <taxon>Eukaryota</taxon>
        <taxon>Metamonada</taxon>
        <taxon>Parabasalia</taxon>
        <taxon>Tritrichomonadida</taxon>
        <taxon>Tritrichomonadidae</taxon>
        <taxon>Tritrichomonas</taxon>
    </lineage>
</organism>
<protein>
    <submittedName>
        <fullName evidence="1">Uncharacterized protein</fullName>
    </submittedName>
</protein>
<proteinExistence type="predicted"/>
<keyword evidence="2" id="KW-1185">Reference proteome</keyword>
<dbReference type="Proteomes" id="UP001470230">
    <property type="component" value="Unassembled WGS sequence"/>
</dbReference>
<evidence type="ECO:0000313" key="2">
    <source>
        <dbReference type="Proteomes" id="UP001470230"/>
    </source>
</evidence>
<accession>A0ABR2KC62</accession>
<evidence type="ECO:0000313" key="1">
    <source>
        <dbReference type="EMBL" id="KAK8888715.1"/>
    </source>
</evidence>